<evidence type="ECO:0000313" key="2">
    <source>
        <dbReference type="Proteomes" id="UP000247454"/>
    </source>
</evidence>
<reference evidence="1 2" key="1">
    <citation type="submission" date="2018-06" db="EMBL/GenBank/DDBJ databases">
        <title>Genomic Encyclopedia of Type Strains, Phase III (KMG-III): the genomes of soil and plant-associated and newly described type strains.</title>
        <authorList>
            <person name="Whitman W."/>
        </authorList>
    </citation>
    <scope>NUCLEOTIDE SEQUENCE [LARGE SCALE GENOMIC DNA]</scope>
    <source>
        <strain evidence="1 2">ORS 1419</strain>
    </source>
</reference>
<evidence type="ECO:0000313" key="1">
    <source>
        <dbReference type="EMBL" id="PYE90452.1"/>
    </source>
</evidence>
<gene>
    <name evidence="1" type="ORF">C7477_101125</name>
</gene>
<accession>A0A318TFJ1</accession>
<comment type="caution">
    <text evidence="1">The sequence shown here is derived from an EMBL/GenBank/DDBJ whole genome shotgun (WGS) entry which is preliminary data.</text>
</comment>
<dbReference type="EMBL" id="QJTF01000001">
    <property type="protein sequence ID" value="PYE90452.1"/>
    <property type="molecule type" value="Genomic_DNA"/>
</dbReference>
<protein>
    <submittedName>
        <fullName evidence="1">Uncharacterized protein</fullName>
    </submittedName>
</protein>
<dbReference type="Pfam" id="PF20126">
    <property type="entry name" value="TumE"/>
    <property type="match status" value="1"/>
</dbReference>
<dbReference type="Proteomes" id="UP000247454">
    <property type="component" value="Unassembled WGS sequence"/>
</dbReference>
<dbReference type="InterPro" id="IPR045397">
    <property type="entry name" value="TumE-like"/>
</dbReference>
<organism evidence="1 2">
    <name type="scientific">Phyllobacterium leguminum</name>
    <dbReference type="NCBI Taxonomy" id="314237"/>
    <lineage>
        <taxon>Bacteria</taxon>
        <taxon>Pseudomonadati</taxon>
        <taxon>Pseudomonadota</taxon>
        <taxon>Alphaproteobacteria</taxon>
        <taxon>Hyphomicrobiales</taxon>
        <taxon>Phyllobacteriaceae</taxon>
        <taxon>Phyllobacterium</taxon>
    </lineage>
</organism>
<dbReference type="RefSeq" id="WP_110747594.1">
    <property type="nucleotide sequence ID" value="NZ_QJTF01000001.1"/>
</dbReference>
<name>A0A318TFJ1_9HYPH</name>
<dbReference type="OrthoDB" id="7451512at2"/>
<keyword evidence="2" id="KW-1185">Reference proteome</keyword>
<proteinExistence type="predicted"/>
<dbReference type="AlphaFoldDB" id="A0A318TFJ1"/>
<sequence>MGAARKIIKRRIDLTEDSFVELSVFEVPKPLAGSKHSFKYRLAYVVSKVCVMRYDNEVGKGDHKHVGRREFSYDFVDVDTLLDDFFAEVERMNYDGANN</sequence>